<evidence type="ECO:0008006" key="3">
    <source>
        <dbReference type="Google" id="ProtNLM"/>
    </source>
</evidence>
<reference evidence="1" key="1">
    <citation type="submission" date="2021-01" db="EMBL/GenBank/DDBJ databases">
        <title>Whole genome shotgun sequence of Rugosimonospora africana NBRC 104875.</title>
        <authorList>
            <person name="Komaki H."/>
            <person name="Tamura T."/>
        </authorList>
    </citation>
    <scope>NUCLEOTIDE SEQUENCE</scope>
    <source>
        <strain evidence="1">NBRC 104875</strain>
    </source>
</reference>
<gene>
    <name evidence="1" type="ORF">Raf01_89700</name>
</gene>
<evidence type="ECO:0000313" key="1">
    <source>
        <dbReference type="EMBL" id="GIH20798.1"/>
    </source>
</evidence>
<protein>
    <recommendedName>
        <fullName evidence="3">DivIVA domain-containing protein</fullName>
    </recommendedName>
</protein>
<dbReference type="NCBIfam" id="TIGR03544">
    <property type="entry name" value="DivI1A_domain"/>
    <property type="match status" value="1"/>
</dbReference>
<proteinExistence type="predicted"/>
<comment type="caution">
    <text evidence="1">The sequence shown here is derived from an EMBL/GenBank/DDBJ whole genome shotgun (WGS) entry which is preliminary data.</text>
</comment>
<accession>A0A8J3R344</accession>
<name>A0A8J3R344_9ACTN</name>
<dbReference type="InterPro" id="IPR019933">
    <property type="entry name" value="DivIVA_domain"/>
</dbReference>
<dbReference type="Proteomes" id="UP000642748">
    <property type="component" value="Unassembled WGS sequence"/>
</dbReference>
<organism evidence="1 2">
    <name type="scientific">Rugosimonospora africana</name>
    <dbReference type="NCBI Taxonomy" id="556532"/>
    <lineage>
        <taxon>Bacteria</taxon>
        <taxon>Bacillati</taxon>
        <taxon>Actinomycetota</taxon>
        <taxon>Actinomycetes</taxon>
        <taxon>Micromonosporales</taxon>
        <taxon>Micromonosporaceae</taxon>
        <taxon>Rugosimonospora</taxon>
    </lineage>
</organism>
<keyword evidence="2" id="KW-1185">Reference proteome</keyword>
<sequence length="70" mass="7938">MALRGYAVDEVDALVERAEEALATRDTVLRWNVRDALRTANFNTSLRGYNRRQVAMFLEALARELEGPAN</sequence>
<dbReference type="AlphaFoldDB" id="A0A8J3R344"/>
<dbReference type="Gene3D" id="6.10.250.660">
    <property type="match status" value="1"/>
</dbReference>
<evidence type="ECO:0000313" key="2">
    <source>
        <dbReference type="Proteomes" id="UP000642748"/>
    </source>
</evidence>
<dbReference type="EMBL" id="BONZ01000105">
    <property type="protein sequence ID" value="GIH20798.1"/>
    <property type="molecule type" value="Genomic_DNA"/>
</dbReference>